<dbReference type="RefSeq" id="WP_067906468.1">
    <property type="nucleotide sequence ID" value="NZ_KQ954244.1"/>
</dbReference>
<dbReference type="STRING" id="1117702.AQZ52_03195"/>
<protein>
    <recommendedName>
        <fullName evidence="4">Glycerophosphoryl diester phosphodiesterase membrane domain-containing protein</fullName>
    </recommendedName>
</protein>
<feature type="transmembrane region" description="Helical" evidence="1">
    <location>
        <begin position="115"/>
        <end position="141"/>
    </location>
</feature>
<evidence type="ECO:0000313" key="2">
    <source>
        <dbReference type="EMBL" id="KUR72295.1"/>
    </source>
</evidence>
<proteinExistence type="predicted"/>
<gene>
    <name evidence="2" type="ORF">AQZ52_03195</name>
</gene>
<feature type="transmembrane region" description="Helical" evidence="1">
    <location>
        <begin position="194"/>
        <end position="224"/>
    </location>
</feature>
<dbReference type="OrthoDB" id="7391073at2"/>
<dbReference type="EMBL" id="LLZS01000003">
    <property type="protein sequence ID" value="KUR72295.1"/>
    <property type="molecule type" value="Genomic_DNA"/>
</dbReference>
<dbReference type="AlphaFoldDB" id="A0A117UWU2"/>
<evidence type="ECO:0000313" key="3">
    <source>
        <dbReference type="Proteomes" id="UP000058012"/>
    </source>
</evidence>
<organism evidence="2 3">
    <name type="scientific">Novosphingobium fuchskuhlense</name>
    <dbReference type="NCBI Taxonomy" id="1117702"/>
    <lineage>
        <taxon>Bacteria</taxon>
        <taxon>Pseudomonadati</taxon>
        <taxon>Pseudomonadota</taxon>
        <taxon>Alphaproteobacteria</taxon>
        <taxon>Sphingomonadales</taxon>
        <taxon>Sphingomonadaceae</taxon>
        <taxon>Novosphingobium</taxon>
    </lineage>
</organism>
<accession>A0A117UWU2</accession>
<evidence type="ECO:0000256" key="1">
    <source>
        <dbReference type="SAM" id="Phobius"/>
    </source>
</evidence>
<reference evidence="2 3" key="1">
    <citation type="submission" date="2015-10" db="EMBL/GenBank/DDBJ databases">
        <title>Draft genome sequence of Novosphingobium fuchskuhlense DSM 25065 isolated from a surface water sample of the southwest basin of Lake Grosse Fuchskuhle.</title>
        <authorList>
            <person name="Ruckert C."/>
            <person name="Winkler A."/>
            <person name="Glaeser J."/>
            <person name="Grossart H.-P."/>
            <person name="Kalinowski J."/>
            <person name="Glaeser S."/>
        </authorList>
    </citation>
    <scope>NUCLEOTIDE SEQUENCE [LARGE SCALE GENOMIC DNA]</scope>
    <source>
        <strain evidence="2 3">FNE08-7</strain>
    </source>
</reference>
<evidence type="ECO:0008006" key="4">
    <source>
        <dbReference type="Google" id="ProtNLM"/>
    </source>
</evidence>
<comment type="caution">
    <text evidence="2">The sequence shown here is derived from an EMBL/GenBank/DDBJ whole genome shotgun (WGS) entry which is preliminary data.</text>
</comment>
<name>A0A117UWU2_9SPHN</name>
<feature type="transmembrane region" description="Helical" evidence="1">
    <location>
        <begin position="236"/>
        <end position="256"/>
    </location>
</feature>
<feature type="transmembrane region" description="Helical" evidence="1">
    <location>
        <begin position="153"/>
        <end position="173"/>
    </location>
</feature>
<feature type="transmembrane region" description="Helical" evidence="1">
    <location>
        <begin position="68"/>
        <end position="94"/>
    </location>
</feature>
<feature type="transmembrane region" description="Helical" evidence="1">
    <location>
        <begin position="26"/>
        <end position="48"/>
    </location>
</feature>
<dbReference type="Proteomes" id="UP000058012">
    <property type="component" value="Unassembled WGS sequence"/>
</dbReference>
<sequence length="269" mass="28402">MTAVTTLDSSAAWASATRMVAANRDLLTAIAGVFYLLPGIAGAVFAPAPTMTPGMSGEQILAVMQDYYTTAFPMLFALSLLPMAGMLTMLVAMLDTARPTVEQAIKQSLRVLPTYFASQLLIALAIVPLSMALASVLVLFLPDRLAVSAALGLLLYPIMRTMLVAPVVAGQTIRNPVRAIRESVRMTQGNAGRILLFVGLAGVVFLVIYGLLMMFVGVVLVLLFKGEPQRLLGEAMAGAVLAFGYTYFVAMLAAIYNQLSSNGSGAVSS</sequence>
<keyword evidence="1" id="KW-1133">Transmembrane helix</keyword>
<keyword evidence="3" id="KW-1185">Reference proteome</keyword>
<keyword evidence="1" id="KW-0812">Transmembrane</keyword>
<keyword evidence="1" id="KW-0472">Membrane</keyword>